<reference evidence="1 2" key="1">
    <citation type="submission" date="2019-04" db="EMBL/GenBank/DDBJ databases">
        <title>Genome sequencing of Clostridium botulinum Groups I-IV and Clostridium butyricum.</title>
        <authorList>
            <person name="Brunt J."/>
            <person name="Van Vliet A.H.M."/>
            <person name="Stringer S.C."/>
            <person name="Carter A.T."/>
            <person name="Peck M.W."/>
        </authorList>
    </citation>
    <scope>NUCLEOTIDE SEQUENCE [LARGE SCALE GENOMIC DNA]</scope>
    <source>
        <strain evidence="1 2">BL81</strain>
    </source>
</reference>
<protein>
    <submittedName>
        <fullName evidence="1">Uncharacterized protein</fullName>
    </submittedName>
</protein>
<evidence type="ECO:0000313" key="1">
    <source>
        <dbReference type="EMBL" id="NFV24700.1"/>
    </source>
</evidence>
<dbReference type="AlphaFoldDB" id="A0A6B4JJC7"/>
<dbReference type="Proteomes" id="UP000486903">
    <property type="component" value="Unassembled WGS sequence"/>
</dbReference>
<organism evidence="1 2">
    <name type="scientific">Clostridium botulinum</name>
    <dbReference type="NCBI Taxonomy" id="1491"/>
    <lineage>
        <taxon>Bacteria</taxon>
        <taxon>Bacillati</taxon>
        <taxon>Bacillota</taxon>
        <taxon>Clostridia</taxon>
        <taxon>Eubacteriales</taxon>
        <taxon>Clostridiaceae</taxon>
        <taxon>Clostridium</taxon>
    </lineage>
</organism>
<gene>
    <name evidence="1" type="ORF">FDG31_00690</name>
</gene>
<comment type="caution">
    <text evidence="1">The sequence shown here is derived from an EMBL/GenBank/DDBJ whole genome shotgun (WGS) entry which is preliminary data.</text>
</comment>
<sequence length="78" mass="9390">MKCKKCGSENVNVQAVTHIKNKHKGIMYWLFIGWWLEMFLWLFLTIPKLIFELFKPNRIKSKTHSEAVCQDCGYRWII</sequence>
<name>A0A6B4JJC7_CLOBO</name>
<evidence type="ECO:0000313" key="2">
    <source>
        <dbReference type="Proteomes" id="UP000486903"/>
    </source>
</evidence>
<proteinExistence type="predicted"/>
<dbReference type="EMBL" id="SXFB01000001">
    <property type="protein sequence ID" value="NFV24700.1"/>
    <property type="molecule type" value="Genomic_DNA"/>
</dbReference>
<accession>A0A6B4JJC7</accession>
<dbReference type="RefSeq" id="WP_003370189.1">
    <property type="nucleotide sequence ID" value="NZ_JACBBA010000001.1"/>
</dbReference>